<dbReference type="Gene3D" id="1.10.4080.10">
    <property type="entry name" value="ADP-ribosylation/Crystallin J1"/>
    <property type="match status" value="1"/>
</dbReference>
<reference evidence="4 5" key="1">
    <citation type="submission" date="2013-07" db="EMBL/GenBank/DDBJ databases">
        <title>Draft genome sequence of Pseudoalteromonas luteoviolacea 2ta16.</title>
        <authorList>
            <person name="Allen E.E."/>
            <person name="Azam F."/>
            <person name="Podell S."/>
        </authorList>
    </citation>
    <scope>NUCLEOTIDE SEQUENCE [LARGE SCALE GENOMIC DNA]</scope>
    <source>
        <strain evidence="4 5">2ta16</strain>
    </source>
</reference>
<evidence type="ECO:0000256" key="2">
    <source>
        <dbReference type="ARBA" id="ARBA00022801"/>
    </source>
</evidence>
<comment type="caution">
    <text evidence="4">The sequence shown here is derived from an EMBL/GenBank/DDBJ whole genome shotgun (WGS) entry which is preliminary data.</text>
</comment>
<accession>V4HSC8</accession>
<keyword evidence="3" id="KW-0460">Magnesium</keyword>
<feature type="binding site" evidence="3">
    <location>
        <position position="54"/>
    </location>
    <ligand>
        <name>Mg(2+)</name>
        <dbReference type="ChEBI" id="CHEBI:18420"/>
        <label>1</label>
    </ligand>
</feature>
<organism evidence="4 5">
    <name type="scientific">Pseudoalteromonas luteoviolacea (strain 2ta16)</name>
    <dbReference type="NCBI Taxonomy" id="1353533"/>
    <lineage>
        <taxon>Bacteria</taxon>
        <taxon>Pseudomonadati</taxon>
        <taxon>Pseudomonadota</taxon>
        <taxon>Gammaproteobacteria</taxon>
        <taxon>Alteromonadales</taxon>
        <taxon>Pseudoalteromonadaceae</taxon>
        <taxon>Pseudoalteromonas</taxon>
    </lineage>
</organism>
<evidence type="ECO:0000256" key="3">
    <source>
        <dbReference type="PIRSR" id="PIRSR605502-1"/>
    </source>
</evidence>
<feature type="binding site" evidence="3">
    <location>
        <position position="261"/>
    </location>
    <ligand>
        <name>Mg(2+)</name>
        <dbReference type="ChEBI" id="CHEBI:18420"/>
        <label>1</label>
    </ligand>
</feature>
<dbReference type="GO" id="GO:0016787">
    <property type="term" value="F:hydrolase activity"/>
    <property type="evidence" value="ECO:0007669"/>
    <property type="project" value="UniProtKB-KW"/>
</dbReference>
<evidence type="ECO:0000256" key="1">
    <source>
        <dbReference type="ARBA" id="ARBA00010702"/>
    </source>
</evidence>
<evidence type="ECO:0000313" key="5">
    <source>
        <dbReference type="Proteomes" id="UP000017820"/>
    </source>
</evidence>
<keyword evidence="3" id="KW-0479">Metal-binding</keyword>
<protein>
    <submittedName>
        <fullName evidence="4">ADP-ribosylglycohydrolase</fullName>
    </submittedName>
</protein>
<comment type="cofactor">
    <cofactor evidence="3">
        <name>Mg(2+)</name>
        <dbReference type="ChEBI" id="CHEBI:18420"/>
    </cofactor>
    <text evidence="3">Binds 2 magnesium ions per subunit.</text>
</comment>
<evidence type="ECO:0000313" key="4">
    <source>
        <dbReference type="EMBL" id="ESP90809.1"/>
    </source>
</evidence>
<dbReference type="Pfam" id="PF03747">
    <property type="entry name" value="ADP_ribosyl_GH"/>
    <property type="match status" value="1"/>
</dbReference>
<feature type="binding site" evidence="3">
    <location>
        <position position="53"/>
    </location>
    <ligand>
        <name>Mg(2+)</name>
        <dbReference type="ChEBI" id="CHEBI:18420"/>
        <label>1</label>
    </ligand>
</feature>
<dbReference type="PATRIC" id="fig|1353533.3.peg.5354"/>
<dbReference type="InterPro" id="IPR050792">
    <property type="entry name" value="ADP-ribosylglycohydrolase"/>
</dbReference>
<name>V4HSC8_PSEL2</name>
<dbReference type="Proteomes" id="UP000017820">
    <property type="component" value="Unassembled WGS sequence"/>
</dbReference>
<feature type="binding site" evidence="3">
    <location>
        <position position="259"/>
    </location>
    <ligand>
        <name>Mg(2+)</name>
        <dbReference type="ChEBI" id="CHEBI:18420"/>
        <label>1</label>
    </ligand>
</feature>
<dbReference type="EMBL" id="AUSV01000134">
    <property type="protein sequence ID" value="ESP90809.1"/>
    <property type="molecule type" value="Genomic_DNA"/>
</dbReference>
<dbReference type="PANTHER" id="PTHR16222:SF24">
    <property type="entry name" value="ADP-RIBOSYLHYDROLASE ARH3"/>
    <property type="match status" value="1"/>
</dbReference>
<feature type="binding site" evidence="3">
    <location>
        <position position="262"/>
    </location>
    <ligand>
        <name>Mg(2+)</name>
        <dbReference type="ChEBI" id="CHEBI:18420"/>
        <label>1</label>
    </ligand>
</feature>
<dbReference type="InterPro" id="IPR005502">
    <property type="entry name" value="Ribosyl_crysJ1"/>
</dbReference>
<dbReference type="AlphaFoldDB" id="V4HSC8"/>
<gene>
    <name evidence="4" type="ORF">PL2TA16_01913</name>
</gene>
<dbReference type="GO" id="GO:0046872">
    <property type="term" value="F:metal ion binding"/>
    <property type="evidence" value="ECO:0007669"/>
    <property type="project" value="UniProtKB-KW"/>
</dbReference>
<dbReference type="SUPFAM" id="SSF101478">
    <property type="entry name" value="ADP-ribosylglycohydrolase"/>
    <property type="match status" value="1"/>
</dbReference>
<feature type="binding site" evidence="3">
    <location>
        <position position="52"/>
    </location>
    <ligand>
        <name>Mg(2+)</name>
        <dbReference type="ChEBI" id="CHEBI:18420"/>
        <label>1</label>
    </ligand>
</feature>
<sequence>MGHGMIEKNKFVGCFKGLAIGDAFAASYEGGPVERLFWRFIGRTKKGERRYTDDTQMSIDIANSFLECGHVDQTHLAHTFASSYQWSRGYGPSAAVLLKGVRAGQAWQNLNRKKYKAGSMGNGAAMRAPIATLCSLGCEGSLTDYIHDSAEITHAHPLAIEGAQIIAQATRLALINVENIGILQALCTSALHPEYKRQLSLCLQFIASAKVQNPRIIKAEFGNGMLASESCVTALYFAMAYRRQSYSQMLQVICELGGDADTIAAMAGAIWGAFNGGLSLIEFDNRVESLTEIEQLASQLHIQYQEFMR</sequence>
<dbReference type="PANTHER" id="PTHR16222">
    <property type="entry name" value="ADP-RIBOSYLGLYCOHYDROLASE"/>
    <property type="match status" value="1"/>
</dbReference>
<dbReference type="InterPro" id="IPR036705">
    <property type="entry name" value="Ribosyl_crysJ1_sf"/>
</dbReference>
<proteinExistence type="inferred from homology"/>
<comment type="similarity">
    <text evidence="1">Belongs to the ADP-ribosylglycohydrolase family.</text>
</comment>
<keyword evidence="2 4" id="KW-0378">Hydrolase</keyword>